<dbReference type="InParanoid" id="K1PWE7"/>
<dbReference type="AlphaFoldDB" id="K1PWE7"/>
<dbReference type="HOGENOM" id="CLU_2796449_0_0_1"/>
<proteinExistence type="predicted"/>
<reference evidence="1" key="1">
    <citation type="journal article" date="2012" name="Nature">
        <title>The oyster genome reveals stress adaptation and complexity of shell formation.</title>
        <authorList>
            <person name="Zhang G."/>
            <person name="Fang X."/>
            <person name="Guo X."/>
            <person name="Li L."/>
            <person name="Luo R."/>
            <person name="Xu F."/>
            <person name="Yang P."/>
            <person name="Zhang L."/>
            <person name="Wang X."/>
            <person name="Qi H."/>
            <person name="Xiong Z."/>
            <person name="Que H."/>
            <person name="Xie Y."/>
            <person name="Holland P.W."/>
            <person name="Paps J."/>
            <person name="Zhu Y."/>
            <person name="Wu F."/>
            <person name="Chen Y."/>
            <person name="Wang J."/>
            <person name="Peng C."/>
            <person name="Meng J."/>
            <person name="Yang L."/>
            <person name="Liu J."/>
            <person name="Wen B."/>
            <person name="Zhang N."/>
            <person name="Huang Z."/>
            <person name="Zhu Q."/>
            <person name="Feng Y."/>
            <person name="Mount A."/>
            <person name="Hedgecock D."/>
            <person name="Xu Z."/>
            <person name="Liu Y."/>
            <person name="Domazet-Loso T."/>
            <person name="Du Y."/>
            <person name="Sun X."/>
            <person name="Zhang S."/>
            <person name="Liu B."/>
            <person name="Cheng P."/>
            <person name="Jiang X."/>
            <person name="Li J."/>
            <person name="Fan D."/>
            <person name="Wang W."/>
            <person name="Fu W."/>
            <person name="Wang T."/>
            <person name="Wang B."/>
            <person name="Zhang J."/>
            <person name="Peng Z."/>
            <person name="Li Y."/>
            <person name="Li N."/>
            <person name="Wang J."/>
            <person name="Chen M."/>
            <person name="He Y."/>
            <person name="Tan F."/>
            <person name="Song X."/>
            <person name="Zheng Q."/>
            <person name="Huang R."/>
            <person name="Yang H."/>
            <person name="Du X."/>
            <person name="Chen L."/>
            <person name="Yang M."/>
            <person name="Gaffney P.M."/>
            <person name="Wang S."/>
            <person name="Luo L."/>
            <person name="She Z."/>
            <person name="Ming Y."/>
            <person name="Huang W."/>
            <person name="Zhang S."/>
            <person name="Huang B."/>
            <person name="Zhang Y."/>
            <person name="Qu T."/>
            <person name="Ni P."/>
            <person name="Miao G."/>
            <person name="Wang J."/>
            <person name="Wang Q."/>
            <person name="Steinberg C.E."/>
            <person name="Wang H."/>
            <person name="Li N."/>
            <person name="Qian L."/>
            <person name="Zhang G."/>
            <person name="Li Y."/>
            <person name="Yang H."/>
            <person name="Liu X."/>
            <person name="Wang J."/>
            <person name="Yin Y."/>
            <person name="Wang J."/>
        </authorList>
    </citation>
    <scope>NUCLEOTIDE SEQUENCE [LARGE SCALE GENOMIC DNA]</scope>
    <source>
        <strain evidence="1">05x7-T-G4-1.051#20</strain>
    </source>
</reference>
<gene>
    <name evidence="1" type="ORF">CGI_10011313</name>
</gene>
<dbReference type="EMBL" id="JH816630">
    <property type="protein sequence ID" value="EKC23344.1"/>
    <property type="molecule type" value="Genomic_DNA"/>
</dbReference>
<accession>K1PWE7</accession>
<name>K1PWE7_MAGGI</name>
<protein>
    <submittedName>
        <fullName evidence="1">Uncharacterized protein</fullName>
    </submittedName>
</protein>
<evidence type="ECO:0000313" key="1">
    <source>
        <dbReference type="EMBL" id="EKC23344.1"/>
    </source>
</evidence>
<sequence length="68" mass="7210">MDSKKKAKLTLQAEAEKDLQAHVKKQANQARLRILKALELPGGFAPLGPQQGVALHPLGACSGPQTPD</sequence>
<organism evidence="1">
    <name type="scientific">Magallana gigas</name>
    <name type="common">Pacific oyster</name>
    <name type="synonym">Crassostrea gigas</name>
    <dbReference type="NCBI Taxonomy" id="29159"/>
    <lineage>
        <taxon>Eukaryota</taxon>
        <taxon>Metazoa</taxon>
        <taxon>Spiralia</taxon>
        <taxon>Lophotrochozoa</taxon>
        <taxon>Mollusca</taxon>
        <taxon>Bivalvia</taxon>
        <taxon>Autobranchia</taxon>
        <taxon>Pteriomorphia</taxon>
        <taxon>Ostreida</taxon>
        <taxon>Ostreoidea</taxon>
        <taxon>Ostreidae</taxon>
        <taxon>Magallana</taxon>
    </lineage>
</organism>